<proteinExistence type="predicted"/>
<name>A0A6L5YF78_9BACT</name>
<evidence type="ECO:0000313" key="6">
    <source>
        <dbReference type="EMBL" id="MST56638.1"/>
    </source>
</evidence>
<evidence type="ECO:0000313" key="7">
    <source>
        <dbReference type="Proteomes" id="UP000473699"/>
    </source>
</evidence>
<dbReference type="EMBL" id="VUNH01000015">
    <property type="protein sequence ID" value="MST56638.1"/>
    <property type="molecule type" value="Genomic_DNA"/>
</dbReference>
<evidence type="ECO:0000256" key="2">
    <source>
        <dbReference type="ARBA" id="ARBA00023125"/>
    </source>
</evidence>
<dbReference type="SMART" id="SM00346">
    <property type="entry name" value="HTH_ICLR"/>
    <property type="match status" value="1"/>
</dbReference>
<comment type="caution">
    <text evidence="6">The sequence shown here is derived from an EMBL/GenBank/DDBJ whole genome shotgun (WGS) entry which is preliminary data.</text>
</comment>
<keyword evidence="3" id="KW-0804">Transcription</keyword>
<evidence type="ECO:0000256" key="3">
    <source>
        <dbReference type="ARBA" id="ARBA00023163"/>
    </source>
</evidence>
<accession>A0A6L5YF78</accession>
<dbReference type="InterPro" id="IPR036390">
    <property type="entry name" value="WH_DNA-bd_sf"/>
</dbReference>
<evidence type="ECO:0000259" key="5">
    <source>
        <dbReference type="PROSITE" id="PS51078"/>
    </source>
</evidence>
<feature type="domain" description="HTH iclR-type" evidence="4">
    <location>
        <begin position="1"/>
        <end position="63"/>
    </location>
</feature>
<dbReference type="SUPFAM" id="SSF55781">
    <property type="entry name" value="GAF domain-like"/>
    <property type="match status" value="1"/>
</dbReference>
<dbReference type="PROSITE" id="PS51077">
    <property type="entry name" value="HTH_ICLR"/>
    <property type="match status" value="1"/>
</dbReference>
<dbReference type="Pfam" id="PF01614">
    <property type="entry name" value="IclR_C"/>
    <property type="match status" value="1"/>
</dbReference>
<keyword evidence="1" id="KW-0805">Transcription regulation</keyword>
<dbReference type="PANTHER" id="PTHR30136:SF35">
    <property type="entry name" value="HTH-TYPE TRANSCRIPTIONAL REGULATOR RV1719"/>
    <property type="match status" value="1"/>
</dbReference>
<evidence type="ECO:0000259" key="4">
    <source>
        <dbReference type="PROSITE" id="PS51077"/>
    </source>
</evidence>
<dbReference type="InterPro" id="IPR029016">
    <property type="entry name" value="GAF-like_dom_sf"/>
</dbReference>
<organism evidence="6 7">
    <name type="scientific">Pyramidobacter porci</name>
    <dbReference type="NCBI Taxonomy" id="2605789"/>
    <lineage>
        <taxon>Bacteria</taxon>
        <taxon>Thermotogati</taxon>
        <taxon>Synergistota</taxon>
        <taxon>Synergistia</taxon>
        <taxon>Synergistales</taxon>
        <taxon>Dethiosulfovibrionaceae</taxon>
        <taxon>Pyramidobacter</taxon>
    </lineage>
</organism>
<dbReference type="PANTHER" id="PTHR30136">
    <property type="entry name" value="HELIX-TURN-HELIX TRANSCRIPTIONAL REGULATOR, ICLR FAMILY"/>
    <property type="match status" value="1"/>
</dbReference>
<dbReference type="SUPFAM" id="SSF46785">
    <property type="entry name" value="Winged helix' DNA-binding domain"/>
    <property type="match status" value="1"/>
</dbReference>
<dbReference type="Gene3D" id="3.30.450.40">
    <property type="match status" value="1"/>
</dbReference>
<keyword evidence="2" id="KW-0238">DNA-binding</keyword>
<dbReference type="Gene3D" id="1.10.10.10">
    <property type="entry name" value="Winged helix-like DNA-binding domain superfamily/Winged helix DNA-binding domain"/>
    <property type="match status" value="1"/>
</dbReference>
<dbReference type="GO" id="GO:0045892">
    <property type="term" value="P:negative regulation of DNA-templated transcription"/>
    <property type="evidence" value="ECO:0007669"/>
    <property type="project" value="TreeGrafter"/>
</dbReference>
<feature type="domain" description="IclR-ED" evidence="5">
    <location>
        <begin position="64"/>
        <end position="245"/>
    </location>
</feature>
<sequence>MNSTRNIMALIEALLADGGELGVRELGMRTGIPKSTVQRFLSGMEENGWVAQDKRTQGYRIGYKLLGQSNGWALRLALVNQSQELLKTLCNQTGQSVSLCTLDGFSGLSVAASLPEDGPALANRRPKLFDLHAGAAGKALLAFAPEPLQKYIVYSEPKSYTSATITGSKELLAEIEKIREKRYAVSVEELVPETAEAAAPILYPDGTVMAVLAIGGAKNSVAPQFEAFRGILQKAAARLQKSILDS</sequence>
<protein>
    <submittedName>
        <fullName evidence="6">IclR family transcriptional regulator</fullName>
    </submittedName>
</protein>
<dbReference type="RefSeq" id="WP_154529709.1">
    <property type="nucleotide sequence ID" value="NZ_JAXDZJ010000224.1"/>
</dbReference>
<dbReference type="GO" id="GO:0003677">
    <property type="term" value="F:DNA binding"/>
    <property type="evidence" value="ECO:0007669"/>
    <property type="project" value="UniProtKB-KW"/>
</dbReference>
<dbReference type="InterPro" id="IPR014757">
    <property type="entry name" value="Tscrpt_reg_IclR_C"/>
</dbReference>
<dbReference type="GO" id="GO:0003700">
    <property type="term" value="F:DNA-binding transcription factor activity"/>
    <property type="evidence" value="ECO:0007669"/>
    <property type="project" value="TreeGrafter"/>
</dbReference>
<keyword evidence="7" id="KW-1185">Reference proteome</keyword>
<dbReference type="PROSITE" id="PS51078">
    <property type="entry name" value="ICLR_ED"/>
    <property type="match status" value="1"/>
</dbReference>
<dbReference type="Proteomes" id="UP000473699">
    <property type="component" value="Unassembled WGS sequence"/>
</dbReference>
<dbReference type="InterPro" id="IPR050707">
    <property type="entry name" value="HTH_MetabolicPath_Reg"/>
</dbReference>
<dbReference type="InterPro" id="IPR036388">
    <property type="entry name" value="WH-like_DNA-bd_sf"/>
</dbReference>
<gene>
    <name evidence="6" type="ORF">FYJ74_11460</name>
</gene>
<dbReference type="AlphaFoldDB" id="A0A6L5YF78"/>
<dbReference type="Pfam" id="PF09339">
    <property type="entry name" value="HTH_IclR"/>
    <property type="match status" value="1"/>
</dbReference>
<evidence type="ECO:0000256" key="1">
    <source>
        <dbReference type="ARBA" id="ARBA00023015"/>
    </source>
</evidence>
<dbReference type="InterPro" id="IPR005471">
    <property type="entry name" value="Tscrpt_reg_IclR_N"/>
</dbReference>
<reference evidence="6 7" key="1">
    <citation type="submission" date="2019-08" db="EMBL/GenBank/DDBJ databases">
        <title>In-depth cultivation of the pig gut microbiome towards novel bacterial diversity and tailored functional studies.</title>
        <authorList>
            <person name="Wylensek D."/>
            <person name="Hitch T.C.A."/>
            <person name="Clavel T."/>
        </authorList>
    </citation>
    <scope>NUCLEOTIDE SEQUENCE [LARGE SCALE GENOMIC DNA]</scope>
    <source>
        <strain evidence="6 7">SM-530-WT-4B</strain>
    </source>
</reference>